<organism evidence="1 2">
    <name type="scientific">Suillus luteus UH-Slu-Lm8-n1</name>
    <dbReference type="NCBI Taxonomy" id="930992"/>
    <lineage>
        <taxon>Eukaryota</taxon>
        <taxon>Fungi</taxon>
        <taxon>Dikarya</taxon>
        <taxon>Basidiomycota</taxon>
        <taxon>Agaricomycotina</taxon>
        <taxon>Agaricomycetes</taxon>
        <taxon>Agaricomycetidae</taxon>
        <taxon>Boletales</taxon>
        <taxon>Suillineae</taxon>
        <taxon>Suillaceae</taxon>
        <taxon>Suillus</taxon>
    </lineage>
</organism>
<reference evidence="1 2" key="1">
    <citation type="submission" date="2014-04" db="EMBL/GenBank/DDBJ databases">
        <authorList>
            <consortium name="DOE Joint Genome Institute"/>
            <person name="Kuo A."/>
            <person name="Ruytinx J."/>
            <person name="Rineau F."/>
            <person name="Colpaert J."/>
            <person name="Kohler A."/>
            <person name="Nagy L.G."/>
            <person name="Floudas D."/>
            <person name="Copeland A."/>
            <person name="Barry K.W."/>
            <person name="Cichocki N."/>
            <person name="Veneault-Fourrey C."/>
            <person name="LaButti K."/>
            <person name="Lindquist E.A."/>
            <person name="Lipzen A."/>
            <person name="Lundell T."/>
            <person name="Morin E."/>
            <person name="Murat C."/>
            <person name="Sun H."/>
            <person name="Tunlid A."/>
            <person name="Henrissat B."/>
            <person name="Grigoriev I.V."/>
            <person name="Hibbett D.S."/>
            <person name="Martin F."/>
            <person name="Nordberg H.P."/>
            <person name="Cantor M.N."/>
            <person name="Hua S.X."/>
        </authorList>
    </citation>
    <scope>NUCLEOTIDE SEQUENCE [LARGE SCALE GENOMIC DNA]</scope>
    <source>
        <strain evidence="1 2">UH-Slu-Lm8-n1</strain>
    </source>
</reference>
<dbReference type="EMBL" id="KN835134">
    <property type="protein sequence ID" value="KIK49111.1"/>
    <property type="molecule type" value="Genomic_DNA"/>
</dbReference>
<dbReference type="HOGENOM" id="CLU_1422287_0_0_1"/>
<dbReference type="InParanoid" id="A0A0D0B4X4"/>
<accession>A0A0D0B4X4</accession>
<dbReference type="OrthoDB" id="10655325at2759"/>
<dbReference type="Proteomes" id="UP000054485">
    <property type="component" value="Unassembled WGS sequence"/>
</dbReference>
<protein>
    <submittedName>
        <fullName evidence="1">Uncharacterized protein</fullName>
    </submittedName>
</protein>
<name>A0A0D0B4X4_9AGAM</name>
<dbReference type="AlphaFoldDB" id="A0A0D0B4X4"/>
<evidence type="ECO:0000313" key="2">
    <source>
        <dbReference type="Proteomes" id="UP000054485"/>
    </source>
</evidence>
<sequence length="191" mass="21081">MRYPHHARRYQCCRVASTDRLSHSEHVPLVFIGIHHRHLLPALRLLTLKLPPSSAVLAQSRASERHLFLSLLLLRRPPRFPALVAHSSQKIANLNSLLLPQRPAQVGTSDLGNDSDMRLETARVGQQTLIFSSCSYRSPVCYGTTPWNCTDVASLPGKGISASVWKSLLSPAFLGTSVIETYSSLSHPVAK</sequence>
<gene>
    <name evidence="1" type="ORF">CY34DRAFT_435033</name>
</gene>
<evidence type="ECO:0000313" key="1">
    <source>
        <dbReference type="EMBL" id="KIK49111.1"/>
    </source>
</evidence>
<proteinExistence type="predicted"/>
<keyword evidence="2" id="KW-1185">Reference proteome</keyword>
<reference evidence="2" key="2">
    <citation type="submission" date="2015-01" db="EMBL/GenBank/DDBJ databases">
        <title>Evolutionary Origins and Diversification of the Mycorrhizal Mutualists.</title>
        <authorList>
            <consortium name="DOE Joint Genome Institute"/>
            <consortium name="Mycorrhizal Genomics Consortium"/>
            <person name="Kohler A."/>
            <person name="Kuo A."/>
            <person name="Nagy L.G."/>
            <person name="Floudas D."/>
            <person name="Copeland A."/>
            <person name="Barry K.W."/>
            <person name="Cichocki N."/>
            <person name="Veneault-Fourrey C."/>
            <person name="LaButti K."/>
            <person name="Lindquist E.A."/>
            <person name="Lipzen A."/>
            <person name="Lundell T."/>
            <person name="Morin E."/>
            <person name="Murat C."/>
            <person name="Riley R."/>
            <person name="Ohm R."/>
            <person name="Sun H."/>
            <person name="Tunlid A."/>
            <person name="Henrissat B."/>
            <person name="Grigoriev I.V."/>
            <person name="Hibbett D.S."/>
            <person name="Martin F."/>
        </authorList>
    </citation>
    <scope>NUCLEOTIDE SEQUENCE [LARGE SCALE GENOMIC DNA]</scope>
    <source>
        <strain evidence="2">UH-Slu-Lm8-n1</strain>
    </source>
</reference>